<evidence type="ECO:0000256" key="1">
    <source>
        <dbReference type="PROSITE-ProRule" id="PRU00371"/>
    </source>
</evidence>
<evidence type="ECO:0000313" key="4">
    <source>
        <dbReference type="EnsemblMetazoa" id="LLOJ007629-PA"/>
    </source>
</evidence>
<accession>A0A1B0CRY1</accession>
<dbReference type="EnsemblMetazoa" id="LLOJ007629-RA">
    <property type="protein sequence ID" value="LLOJ007629-PA"/>
    <property type="gene ID" value="LLOJ007629"/>
</dbReference>
<dbReference type="InterPro" id="IPR004210">
    <property type="entry name" value="BESS_motif"/>
</dbReference>
<evidence type="ECO:0000259" key="3">
    <source>
        <dbReference type="PROSITE" id="PS51031"/>
    </source>
</evidence>
<dbReference type="InterPro" id="IPR006578">
    <property type="entry name" value="MADF-dom"/>
</dbReference>
<dbReference type="PROSITE" id="PS51029">
    <property type="entry name" value="MADF"/>
    <property type="match status" value="1"/>
</dbReference>
<evidence type="ECO:0008006" key="6">
    <source>
        <dbReference type="Google" id="ProtNLM"/>
    </source>
</evidence>
<dbReference type="VEuPathDB" id="VectorBase:LLONM1_001637"/>
<dbReference type="GO" id="GO:0003677">
    <property type="term" value="F:DNA binding"/>
    <property type="evidence" value="ECO:0007669"/>
    <property type="project" value="InterPro"/>
</dbReference>
<sequence>MRDDPIQNLKIVQLVEKYPHLYDSTLKEYDQKTEVERAWAEIGQELNMPGSIVRDRWRVIRGSYVRYLRQQNARNDGETPKKPYYLSNYMKFVDPFLKPREAYSMLLSGERKRPRRPRQIKSPREQSACVLAVKKHRSSSESSVCPKDEIHDLVDDADNNISIIEQYYDEDQDTAEVMEDKGAEGRDEILYDISQSPSSCHRYTVIRSDPKPEETSTKNAENTEIQWQKVDTEEDTPDLHFFKSLLPEMASLTPAMKNRFKIDVLNSLNNLLYGE</sequence>
<protein>
    <recommendedName>
        <fullName evidence="6">Alcohol dehydrogenase transcription factor myb/sant-like protein</fullName>
    </recommendedName>
</protein>
<feature type="domain" description="MADF" evidence="2">
    <location>
        <begin position="10"/>
        <end position="98"/>
    </location>
</feature>
<keyword evidence="5" id="KW-1185">Reference proteome</keyword>
<reference evidence="4" key="1">
    <citation type="submission" date="2020-05" db="UniProtKB">
        <authorList>
            <consortium name="EnsemblMetazoa"/>
        </authorList>
    </citation>
    <scope>IDENTIFICATION</scope>
    <source>
        <strain evidence="4">Jacobina</strain>
    </source>
</reference>
<dbReference type="Pfam" id="PF02944">
    <property type="entry name" value="BESS"/>
    <property type="match status" value="1"/>
</dbReference>
<name>A0A1B0CRY1_LUTLO</name>
<dbReference type="VEuPathDB" id="VectorBase:LLOJ007629"/>
<organism evidence="4 5">
    <name type="scientific">Lutzomyia longipalpis</name>
    <name type="common">Sand fly</name>
    <dbReference type="NCBI Taxonomy" id="7200"/>
    <lineage>
        <taxon>Eukaryota</taxon>
        <taxon>Metazoa</taxon>
        <taxon>Ecdysozoa</taxon>
        <taxon>Arthropoda</taxon>
        <taxon>Hexapoda</taxon>
        <taxon>Insecta</taxon>
        <taxon>Pterygota</taxon>
        <taxon>Neoptera</taxon>
        <taxon>Endopterygota</taxon>
        <taxon>Diptera</taxon>
        <taxon>Nematocera</taxon>
        <taxon>Psychodoidea</taxon>
        <taxon>Psychodidae</taxon>
        <taxon>Lutzomyia</taxon>
        <taxon>Lutzomyia</taxon>
    </lineage>
</organism>
<dbReference type="SMART" id="SM00595">
    <property type="entry name" value="MADF"/>
    <property type="match status" value="1"/>
</dbReference>
<proteinExistence type="predicted"/>
<dbReference type="GO" id="GO:0005667">
    <property type="term" value="C:transcription regulator complex"/>
    <property type="evidence" value="ECO:0007669"/>
    <property type="project" value="TreeGrafter"/>
</dbReference>
<evidence type="ECO:0000313" key="5">
    <source>
        <dbReference type="Proteomes" id="UP000092461"/>
    </source>
</evidence>
<dbReference type="Pfam" id="PF10545">
    <property type="entry name" value="MADF_DNA_bdg"/>
    <property type="match status" value="1"/>
</dbReference>
<dbReference type="GO" id="GO:0006357">
    <property type="term" value="P:regulation of transcription by RNA polymerase II"/>
    <property type="evidence" value="ECO:0007669"/>
    <property type="project" value="TreeGrafter"/>
</dbReference>
<dbReference type="PROSITE" id="PS51031">
    <property type="entry name" value="BESS"/>
    <property type="match status" value="1"/>
</dbReference>
<dbReference type="InterPro" id="IPR039353">
    <property type="entry name" value="TF_Adf1"/>
</dbReference>
<dbReference type="GO" id="GO:0005634">
    <property type="term" value="C:nucleus"/>
    <property type="evidence" value="ECO:0007669"/>
    <property type="project" value="UniProtKB-SubCell"/>
</dbReference>
<dbReference type="PANTHER" id="PTHR12243">
    <property type="entry name" value="MADF DOMAIN TRANSCRIPTION FACTOR"/>
    <property type="match status" value="1"/>
</dbReference>
<comment type="subcellular location">
    <subcellularLocation>
        <location evidence="1">Nucleus</location>
    </subcellularLocation>
</comment>
<dbReference type="EMBL" id="AJWK01025448">
    <property type="status" value="NOT_ANNOTATED_CDS"/>
    <property type="molecule type" value="Genomic_DNA"/>
</dbReference>
<evidence type="ECO:0000259" key="2">
    <source>
        <dbReference type="PROSITE" id="PS51029"/>
    </source>
</evidence>
<dbReference type="AlphaFoldDB" id="A0A1B0CRY1"/>
<feature type="domain" description="BESS" evidence="3">
    <location>
        <begin position="235"/>
        <end position="274"/>
    </location>
</feature>
<dbReference type="PANTHER" id="PTHR12243:SF60">
    <property type="entry name" value="SI:CH211-15D5.12-RELATED"/>
    <property type="match status" value="1"/>
</dbReference>
<dbReference type="Proteomes" id="UP000092461">
    <property type="component" value="Unassembled WGS sequence"/>
</dbReference>
<keyword evidence="1" id="KW-0539">Nucleus</keyword>